<accession>G0UQI8</accession>
<feature type="coiled-coil region" evidence="1">
    <location>
        <begin position="121"/>
        <end position="148"/>
    </location>
</feature>
<dbReference type="EMBL" id="HE575320">
    <property type="protein sequence ID" value="CCC91649.1"/>
    <property type="molecule type" value="Genomic_DNA"/>
</dbReference>
<reference evidence="3" key="1">
    <citation type="journal article" date="2012" name="Proc. Natl. Acad. Sci. U.S.A.">
        <title>Antigenic diversity is generated by distinct evolutionary mechanisms in African trypanosome species.</title>
        <authorList>
            <person name="Jackson A.P."/>
            <person name="Berry A."/>
            <person name="Aslett M."/>
            <person name="Allison H.C."/>
            <person name="Burton P."/>
            <person name="Vavrova-Anderson J."/>
            <person name="Brown R."/>
            <person name="Browne H."/>
            <person name="Corton N."/>
            <person name="Hauser H."/>
            <person name="Gamble J."/>
            <person name="Gilderthorp R."/>
            <person name="Marcello L."/>
            <person name="McQuillan J."/>
            <person name="Otto T.D."/>
            <person name="Quail M.A."/>
            <person name="Sanders M.J."/>
            <person name="van Tonder A."/>
            <person name="Ginger M.L."/>
            <person name="Field M.C."/>
            <person name="Barry J.D."/>
            <person name="Hertz-Fowler C."/>
            <person name="Berriman M."/>
        </authorList>
    </citation>
    <scope>NUCLEOTIDE SEQUENCE</scope>
    <source>
        <strain evidence="3">IL3000</strain>
    </source>
</reference>
<name>G0UQI8_TRYCI</name>
<gene>
    <name evidence="3" type="ORF">TCIL3000_7_4630</name>
</gene>
<protein>
    <submittedName>
        <fullName evidence="3">Uncharacterized protein TCIL3000_7_4630</fullName>
    </submittedName>
</protein>
<proteinExistence type="predicted"/>
<dbReference type="VEuPathDB" id="TriTrypDB:TcIL3000_7_4630"/>
<evidence type="ECO:0000313" key="3">
    <source>
        <dbReference type="EMBL" id="CCC91649.1"/>
    </source>
</evidence>
<evidence type="ECO:0000256" key="2">
    <source>
        <dbReference type="SAM" id="MobiDB-lite"/>
    </source>
</evidence>
<evidence type="ECO:0000256" key="1">
    <source>
        <dbReference type="SAM" id="Coils"/>
    </source>
</evidence>
<dbReference type="AlphaFoldDB" id="G0UQI8"/>
<feature type="region of interest" description="Disordered" evidence="2">
    <location>
        <begin position="1"/>
        <end position="24"/>
    </location>
</feature>
<sequence>MQPRAVDATGSGQPNGRMQVGESNENVVDTLRRRYVQAELQLRECEDRFRRDCARQEQELELIQMENNKLKQKIEEIRMAESSVDRSVPTQLCASVGDIGDGDSKLLKASSQKYRWAREAVDKARGDLVEYESRLAAARERCKELRNKHGSMSMRPMHLRNTPTEFVVVRSYKLRLPELNFVDSSCTSPQRRSGCPIS</sequence>
<organism evidence="3">
    <name type="scientific">Trypanosoma congolense (strain IL3000)</name>
    <dbReference type="NCBI Taxonomy" id="1068625"/>
    <lineage>
        <taxon>Eukaryota</taxon>
        <taxon>Discoba</taxon>
        <taxon>Euglenozoa</taxon>
        <taxon>Kinetoplastea</taxon>
        <taxon>Metakinetoplastina</taxon>
        <taxon>Trypanosomatida</taxon>
        <taxon>Trypanosomatidae</taxon>
        <taxon>Trypanosoma</taxon>
        <taxon>Nannomonas</taxon>
    </lineage>
</organism>
<keyword evidence="1" id="KW-0175">Coiled coil</keyword>
<feature type="compositionally biased region" description="Polar residues" evidence="2">
    <location>
        <begin position="10"/>
        <end position="24"/>
    </location>
</feature>
<feature type="coiled-coil region" evidence="1">
    <location>
        <begin position="28"/>
        <end position="83"/>
    </location>
</feature>